<keyword evidence="1" id="KW-1133">Transmembrane helix</keyword>
<comment type="caution">
    <text evidence="2">The sequence shown here is derived from an EMBL/GenBank/DDBJ whole genome shotgun (WGS) entry which is preliminary data.</text>
</comment>
<name>A0ABP5L1N5_9ACTN</name>
<accession>A0ABP5L1N5</accession>
<dbReference type="EMBL" id="BAAAMR010000028">
    <property type="protein sequence ID" value="GAA2139048.1"/>
    <property type="molecule type" value="Genomic_DNA"/>
</dbReference>
<evidence type="ECO:0000256" key="1">
    <source>
        <dbReference type="SAM" id="Phobius"/>
    </source>
</evidence>
<evidence type="ECO:0000313" key="2">
    <source>
        <dbReference type="EMBL" id="GAA2139048.1"/>
    </source>
</evidence>
<sequence length="278" mass="28011">MRRRGSERSRVGTVALVAGGAVGLALAVPAAASSAAASSAASDPAAAGTVTYQAKLRPLNHQTGSGWLRLRLRGATATITEHYSGLAGKLNGKPYPHLQHIHGGARGMCPGMSADKNGDGVVSTVEGQPSYGPIQTTLSVRGGVTPQAGTDLTIAPKGPSVHYRRTITLSPAAVASLRKGIAVVVVRGDDPKTLSRKAQKEKSELVPSLPLAVTSPALCGVLKAMPVGGAGAGAGTTAVTDHATGAWLFGTGAGLAGAGALARVLLVRRRDRAAYRPA</sequence>
<evidence type="ECO:0000313" key="3">
    <source>
        <dbReference type="Proteomes" id="UP001501020"/>
    </source>
</evidence>
<evidence type="ECO:0008006" key="4">
    <source>
        <dbReference type="Google" id="ProtNLM"/>
    </source>
</evidence>
<dbReference type="Proteomes" id="UP001501020">
    <property type="component" value="Unassembled WGS sequence"/>
</dbReference>
<reference evidence="3" key="1">
    <citation type="journal article" date="2019" name="Int. J. Syst. Evol. Microbiol.">
        <title>The Global Catalogue of Microorganisms (GCM) 10K type strain sequencing project: providing services to taxonomists for standard genome sequencing and annotation.</title>
        <authorList>
            <consortium name="The Broad Institute Genomics Platform"/>
            <consortium name="The Broad Institute Genome Sequencing Center for Infectious Disease"/>
            <person name="Wu L."/>
            <person name="Ma J."/>
        </authorList>
    </citation>
    <scope>NUCLEOTIDE SEQUENCE [LARGE SCALE GENOMIC DNA]</scope>
    <source>
        <strain evidence="3">JCM 13850</strain>
    </source>
</reference>
<feature type="transmembrane region" description="Helical" evidence="1">
    <location>
        <begin position="246"/>
        <end position="266"/>
    </location>
</feature>
<organism evidence="2 3">
    <name type="scientific">Actinomadura napierensis</name>
    <dbReference type="NCBI Taxonomy" id="267854"/>
    <lineage>
        <taxon>Bacteria</taxon>
        <taxon>Bacillati</taxon>
        <taxon>Actinomycetota</taxon>
        <taxon>Actinomycetes</taxon>
        <taxon>Streptosporangiales</taxon>
        <taxon>Thermomonosporaceae</taxon>
        <taxon>Actinomadura</taxon>
    </lineage>
</organism>
<keyword evidence="1" id="KW-0472">Membrane</keyword>
<proteinExistence type="predicted"/>
<dbReference type="RefSeq" id="WP_344267796.1">
    <property type="nucleotide sequence ID" value="NZ_BAAAMR010000028.1"/>
</dbReference>
<keyword evidence="1" id="KW-0812">Transmembrane</keyword>
<gene>
    <name evidence="2" type="ORF">GCM10009727_35210</name>
</gene>
<keyword evidence="3" id="KW-1185">Reference proteome</keyword>
<protein>
    <recommendedName>
        <fullName evidence="4">CHRD domain-containing protein</fullName>
    </recommendedName>
</protein>